<keyword evidence="4" id="KW-1185">Reference proteome</keyword>
<keyword evidence="2" id="KW-1133">Transmembrane helix</keyword>
<keyword evidence="2" id="KW-0812">Transmembrane</keyword>
<dbReference type="Proteomes" id="UP000703269">
    <property type="component" value="Unassembled WGS sequence"/>
</dbReference>
<proteinExistence type="predicted"/>
<feature type="region of interest" description="Disordered" evidence="1">
    <location>
        <begin position="152"/>
        <end position="195"/>
    </location>
</feature>
<dbReference type="Gene3D" id="2.60.120.260">
    <property type="entry name" value="Galactose-binding domain-like"/>
    <property type="match status" value="1"/>
</dbReference>
<evidence type="ECO:0000256" key="2">
    <source>
        <dbReference type="SAM" id="Phobius"/>
    </source>
</evidence>
<comment type="caution">
    <text evidence="3">The sequence shown here is derived from an EMBL/GenBank/DDBJ whole genome shotgun (WGS) entry which is preliminary data.</text>
</comment>
<organism evidence="3 4">
    <name type="scientific">Phanerochaete sordida</name>
    <dbReference type="NCBI Taxonomy" id="48140"/>
    <lineage>
        <taxon>Eukaryota</taxon>
        <taxon>Fungi</taxon>
        <taxon>Dikarya</taxon>
        <taxon>Basidiomycota</taxon>
        <taxon>Agaricomycotina</taxon>
        <taxon>Agaricomycetes</taxon>
        <taxon>Polyporales</taxon>
        <taxon>Phanerochaetaceae</taxon>
        <taxon>Phanerochaete</taxon>
    </lineage>
</organism>
<reference evidence="3 4" key="1">
    <citation type="submission" date="2021-08" db="EMBL/GenBank/DDBJ databases">
        <title>Draft Genome Sequence of Phanerochaete sordida strain YK-624.</title>
        <authorList>
            <person name="Mori T."/>
            <person name="Dohra H."/>
            <person name="Suzuki T."/>
            <person name="Kawagishi H."/>
            <person name="Hirai H."/>
        </authorList>
    </citation>
    <scope>NUCLEOTIDE SEQUENCE [LARGE SCALE GENOMIC DNA]</scope>
    <source>
        <strain evidence="3 4">YK-624</strain>
    </source>
</reference>
<gene>
    <name evidence="3" type="ORF">PsYK624_148560</name>
</gene>
<dbReference type="AlphaFoldDB" id="A0A9P3LLS9"/>
<accession>A0A9P3LLS9</accession>
<name>A0A9P3LLS9_9APHY</name>
<keyword evidence="2" id="KW-0472">Membrane</keyword>
<evidence type="ECO:0000256" key="1">
    <source>
        <dbReference type="SAM" id="MobiDB-lite"/>
    </source>
</evidence>
<dbReference type="EMBL" id="BPQB01000091">
    <property type="protein sequence ID" value="GJE98622.1"/>
    <property type="molecule type" value="Genomic_DNA"/>
</dbReference>
<feature type="transmembrane region" description="Helical" evidence="2">
    <location>
        <begin position="204"/>
        <end position="226"/>
    </location>
</feature>
<protein>
    <submittedName>
        <fullName evidence="3">Uncharacterized protein</fullName>
    </submittedName>
</protein>
<feature type="compositionally biased region" description="Low complexity" evidence="1">
    <location>
        <begin position="155"/>
        <end position="195"/>
    </location>
</feature>
<evidence type="ECO:0000313" key="3">
    <source>
        <dbReference type="EMBL" id="GJE98622.1"/>
    </source>
</evidence>
<dbReference type="OrthoDB" id="3265734at2759"/>
<evidence type="ECO:0000313" key="4">
    <source>
        <dbReference type="Proteomes" id="UP000703269"/>
    </source>
</evidence>
<sequence>MAAVDGPTPIQVDDADLSITYSGGWFLGGNTAPGTEFDGTTHGATANGSRLAFTFDGTSVAVYGTISGAPTTPPSTSLFMVDNDFATAANVTPPQPPQPVYQHMWWSSGELSPGTHTLNVVAQNVQEGDLVWIDFVQYVPLPATSASASGTGLVLASGSAPTSSGSSSTAADPASSASTSSSSPTPSDTPALATTTHKTSHLGAILPAIIVPIALILLLLSAYVLWRRRKRTKPFQGSRESILGHASLSFDTPPETAFVALHTPASAPASLSAPPSSALSVSASTSVHQRLSLEVERVVHQRSLPTPPAVHRPFLADGAAHSKESVVLSYVGDPGIAGVVRHPHAGPEGEESPPAYVG</sequence>